<name>A0ACB6G0G0_9PLEO</name>
<proteinExistence type="predicted"/>
<protein>
    <submittedName>
        <fullName evidence="1">Uncharacterized protein</fullName>
    </submittedName>
</protein>
<dbReference type="Proteomes" id="UP000293547">
    <property type="component" value="Unassembled WGS sequence"/>
</dbReference>
<sequence>MESDSDMSNFTKAAIAINPDKLTFLGLPTELRFKVYEYFTPEDEYIFYSGEPAYDGLLRTCKQIRTEALKEISKGS</sequence>
<comment type="caution">
    <text evidence="1">The sequence shown here is derived from an EMBL/GenBank/DDBJ whole genome shotgun (WGS) entry which is preliminary data.</text>
</comment>
<evidence type="ECO:0000313" key="1">
    <source>
        <dbReference type="EMBL" id="KAB2110163.1"/>
    </source>
</evidence>
<dbReference type="EMBL" id="PDWZ02000001">
    <property type="protein sequence ID" value="KAB2110163.1"/>
    <property type="molecule type" value="Genomic_DNA"/>
</dbReference>
<organism evidence="1 2">
    <name type="scientific">Alternaria gaisen</name>
    <dbReference type="NCBI Taxonomy" id="167740"/>
    <lineage>
        <taxon>Eukaryota</taxon>
        <taxon>Fungi</taxon>
        <taxon>Dikarya</taxon>
        <taxon>Ascomycota</taxon>
        <taxon>Pezizomycotina</taxon>
        <taxon>Dothideomycetes</taxon>
        <taxon>Pleosporomycetidae</taxon>
        <taxon>Pleosporales</taxon>
        <taxon>Pleosporineae</taxon>
        <taxon>Pleosporaceae</taxon>
        <taxon>Alternaria</taxon>
        <taxon>Alternaria sect. Alternaria</taxon>
    </lineage>
</organism>
<accession>A0ACB6G0G0</accession>
<gene>
    <name evidence="1" type="ORF">AG0111_0g920</name>
</gene>
<reference evidence="1 2" key="1">
    <citation type="journal article" date="2019" name="bioRxiv">
        <title>Genomics, evolutionary history and diagnostics of the Alternaria alternata species group including apple and Asian pear pathotypes.</title>
        <authorList>
            <person name="Armitage A.D."/>
            <person name="Cockerton H.M."/>
            <person name="Sreenivasaprasad S."/>
            <person name="Woodhall J.W."/>
            <person name="Lane C.R."/>
            <person name="Harrison R.J."/>
            <person name="Clarkson J.P."/>
        </authorList>
    </citation>
    <scope>NUCLEOTIDE SEQUENCE [LARGE SCALE GENOMIC DNA]</scope>
    <source>
        <strain evidence="1 2">FERA 650</strain>
    </source>
</reference>
<evidence type="ECO:0000313" key="2">
    <source>
        <dbReference type="Proteomes" id="UP000293547"/>
    </source>
</evidence>
<keyword evidence="2" id="KW-1185">Reference proteome</keyword>